<keyword evidence="1 5" id="KW-0808">Transferase</keyword>
<name>A0AAX3TAV1_9ACTN</name>
<dbReference type="Gene3D" id="3.40.630.30">
    <property type="match status" value="1"/>
</dbReference>
<dbReference type="EC" id="2.3.1.-" evidence="5"/>
<feature type="domain" description="N-acetyltransferase" evidence="3">
    <location>
        <begin position="13"/>
        <end position="180"/>
    </location>
</feature>
<protein>
    <submittedName>
        <fullName evidence="5">GNAT family N-acetyltransferase</fullName>
        <ecNumber evidence="5">2.3.1.-</ecNumber>
    </submittedName>
    <submittedName>
        <fullName evidence="4">N-acetyltransferase family protein</fullName>
    </submittedName>
</protein>
<evidence type="ECO:0000313" key="7">
    <source>
        <dbReference type="Proteomes" id="UP001213504"/>
    </source>
</evidence>
<dbReference type="InterPro" id="IPR016181">
    <property type="entry name" value="Acyl_CoA_acyltransferase"/>
</dbReference>
<gene>
    <name evidence="4" type="ORF">L2299_04290</name>
    <name evidence="5" type="ORF">P9A14_07030</name>
</gene>
<reference evidence="4" key="1">
    <citation type="journal article" date="2022" name="Data Brief">
        <title>Draft genome sequence data of Gordonia hongkongensis strain EUFUS-Z928 isolated from the octocoral Eunicea fusca.</title>
        <authorList>
            <person name="Sanchez-Suarez J."/>
            <person name="Diaz L."/>
            <person name="Melo-Bolivar J."/>
            <person name="Villamil L."/>
        </authorList>
    </citation>
    <scope>NUCLEOTIDE SEQUENCE</scope>
    <source>
        <strain evidence="4">EUFUS-Z928</strain>
    </source>
</reference>
<evidence type="ECO:0000313" key="5">
    <source>
        <dbReference type="EMBL" id="WFP26240.1"/>
    </source>
</evidence>
<keyword evidence="6" id="KW-1185">Reference proteome</keyword>
<proteinExistence type="predicted"/>
<dbReference type="PROSITE" id="PS51186">
    <property type="entry name" value="GNAT"/>
    <property type="match status" value="1"/>
</dbReference>
<reference evidence="5" key="3">
    <citation type="submission" date="2023-04" db="EMBL/GenBank/DDBJ databases">
        <title>Complete genome sequence of a phthalic acid esters degrading bacterial strain.</title>
        <authorList>
            <person name="Weng L."/>
            <person name="Jia Y."/>
            <person name="Ren L."/>
        </authorList>
    </citation>
    <scope>NUCLEOTIDE SEQUENCE</scope>
    <source>
        <strain evidence="5">RL-LY01</strain>
    </source>
</reference>
<dbReference type="EMBL" id="JAKJLQ010000002">
    <property type="protein sequence ID" value="MDF6100268.1"/>
    <property type="molecule type" value="Genomic_DNA"/>
</dbReference>
<organism evidence="5 7">
    <name type="scientific">Gordonia hongkongensis</name>
    <dbReference type="NCBI Taxonomy" id="1701090"/>
    <lineage>
        <taxon>Bacteria</taxon>
        <taxon>Bacillati</taxon>
        <taxon>Actinomycetota</taxon>
        <taxon>Actinomycetes</taxon>
        <taxon>Mycobacteriales</taxon>
        <taxon>Gordoniaceae</taxon>
        <taxon>Gordonia</taxon>
    </lineage>
</organism>
<evidence type="ECO:0000313" key="6">
    <source>
        <dbReference type="Proteomes" id="UP001152308"/>
    </source>
</evidence>
<dbReference type="CDD" id="cd04301">
    <property type="entry name" value="NAT_SF"/>
    <property type="match status" value="1"/>
</dbReference>
<evidence type="ECO:0000256" key="1">
    <source>
        <dbReference type="ARBA" id="ARBA00022679"/>
    </source>
</evidence>
<dbReference type="RefSeq" id="WP_159370415.1">
    <property type="nucleotide sequence ID" value="NZ_CBDRMI010000003.1"/>
</dbReference>
<dbReference type="PANTHER" id="PTHR43072:SF23">
    <property type="entry name" value="UPF0039 PROTEIN C11D3.02C"/>
    <property type="match status" value="1"/>
</dbReference>
<dbReference type="Pfam" id="PF00583">
    <property type="entry name" value="Acetyltransf_1"/>
    <property type="match status" value="1"/>
</dbReference>
<dbReference type="PANTHER" id="PTHR43072">
    <property type="entry name" value="N-ACETYLTRANSFERASE"/>
    <property type="match status" value="1"/>
</dbReference>
<dbReference type="Proteomes" id="UP001213504">
    <property type="component" value="Chromosome"/>
</dbReference>
<sequence>MSDRTSGATSPPIRVSDATIDDCEAVADIYAHYVQHTVATFDYLVPSVSQWHAKHAAITAAGRPFVVARAVDDGVEHVVGYAYLGTFRTMPAYDLSTEDSIYVRPGHGGRGIGTALMSALLARADPDNVRQIVAVIAATGGEGSIALHRRFGFDEVGRLRAIGHKAEQWIDCVYMQKDLWSGDDASGAGS</sequence>
<dbReference type="EMBL" id="CP121270">
    <property type="protein sequence ID" value="WFP26240.1"/>
    <property type="molecule type" value="Genomic_DNA"/>
</dbReference>
<dbReference type="GO" id="GO:0016747">
    <property type="term" value="F:acyltransferase activity, transferring groups other than amino-acyl groups"/>
    <property type="evidence" value="ECO:0007669"/>
    <property type="project" value="InterPro"/>
</dbReference>
<dbReference type="Proteomes" id="UP001152308">
    <property type="component" value="Unassembled WGS sequence"/>
</dbReference>
<accession>A0AAX3TAV1</accession>
<evidence type="ECO:0000259" key="3">
    <source>
        <dbReference type="PROSITE" id="PS51186"/>
    </source>
</evidence>
<reference evidence="4" key="2">
    <citation type="submission" date="2022-01" db="EMBL/GenBank/DDBJ databases">
        <authorList>
            <person name="Sanchez-Suarez J."/>
            <person name="Villamil L."/>
            <person name="Diaz L.E."/>
        </authorList>
    </citation>
    <scope>NUCLEOTIDE SEQUENCE</scope>
    <source>
        <strain evidence="4">EUFUS-Z928</strain>
    </source>
</reference>
<dbReference type="AlphaFoldDB" id="A0AAX3TAV1"/>
<dbReference type="InterPro" id="IPR000182">
    <property type="entry name" value="GNAT_dom"/>
</dbReference>
<evidence type="ECO:0000256" key="2">
    <source>
        <dbReference type="ARBA" id="ARBA00023315"/>
    </source>
</evidence>
<dbReference type="SUPFAM" id="SSF55729">
    <property type="entry name" value="Acyl-CoA N-acyltransferases (Nat)"/>
    <property type="match status" value="1"/>
</dbReference>
<keyword evidence="2 5" id="KW-0012">Acyltransferase</keyword>
<evidence type="ECO:0000313" key="4">
    <source>
        <dbReference type="EMBL" id="MDF6100268.1"/>
    </source>
</evidence>